<name>A0A0A9FLV5_ARUDO</name>
<reference evidence="1" key="2">
    <citation type="journal article" date="2015" name="Data Brief">
        <title>Shoot transcriptome of the giant reed, Arundo donax.</title>
        <authorList>
            <person name="Barrero R.A."/>
            <person name="Guerrero F.D."/>
            <person name="Moolhuijzen P."/>
            <person name="Goolsby J.A."/>
            <person name="Tidwell J."/>
            <person name="Bellgard S.E."/>
            <person name="Bellgard M.I."/>
        </authorList>
    </citation>
    <scope>NUCLEOTIDE SEQUENCE</scope>
    <source>
        <tissue evidence="1">Shoot tissue taken approximately 20 cm above the soil surface</tissue>
    </source>
</reference>
<accession>A0A0A9FLV5</accession>
<sequence length="44" mass="4956">MGLIFSYCWLFYQCPIDNHASQHTPWPGLTAEREEEVAADLGTG</sequence>
<evidence type="ECO:0000313" key="1">
    <source>
        <dbReference type="EMBL" id="JAE09258.1"/>
    </source>
</evidence>
<proteinExistence type="predicted"/>
<organism evidence="1">
    <name type="scientific">Arundo donax</name>
    <name type="common">Giant reed</name>
    <name type="synonym">Donax arundinaceus</name>
    <dbReference type="NCBI Taxonomy" id="35708"/>
    <lineage>
        <taxon>Eukaryota</taxon>
        <taxon>Viridiplantae</taxon>
        <taxon>Streptophyta</taxon>
        <taxon>Embryophyta</taxon>
        <taxon>Tracheophyta</taxon>
        <taxon>Spermatophyta</taxon>
        <taxon>Magnoliopsida</taxon>
        <taxon>Liliopsida</taxon>
        <taxon>Poales</taxon>
        <taxon>Poaceae</taxon>
        <taxon>PACMAD clade</taxon>
        <taxon>Arundinoideae</taxon>
        <taxon>Arundineae</taxon>
        <taxon>Arundo</taxon>
    </lineage>
</organism>
<reference evidence="1" key="1">
    <citation type="submission" date="2014-09" db="EMBL/GenBank/DDBJ databases">
        <authorList>
            <person name="Magalhaes I.L.F."/>
            <person name="Oliveira U."/>
            <person name="Santos F.R."/>
            <person name="Vidigal T.H.D.A."/>
            <person name="Brescovit A.D."/>
            <person name="Santos A.J."/>
        </authorList>
    </citation>
    <scope>NUCLEOTIDE SEQUENCE</scope>
    <source>
        <tissue evidence="1">Shoot tissue taken approximately 20 cm above the soil surface</tissue>
    </source>
</reference>
<dbReference type="AlphaFoldDB" id="A0A0A9FLV5"/>
<dbReference type="EMBL" id="GBRH01188638">
    <property type="protein sequence ID" value="JAE09258.1"/>
    <property type="molecule type" value="Transcribed_RNA"/>
</dbReference>
<protein>
    <submittedName>
        <fullName evidence="1">Uncharacterized protein</fullName>
    </submittedName>
</protein>